<feature type="transmembrane region" description="Helical" evidence="8">
    <location>
        <begin position="429"/>
        <end position="449"/>
    </location>
</feature>
<dbReference type="AlphaFoldDB" id="A0A7J6MAC2"/>
<dbReference type="Proteomes" id="UP000570595">
    <property type="component" value="Unassembled WGS sequence"/>
</dbReference>
<feature type="transmembrane region" description="Helical" evidence="8">
    <location>
        <begin position="461"/>
        <end position="485"/>
    </location>
</feature>
<gene>
    <name evidence="9" type="ORF">FOZ61_006576</name>
</gene>
<feature type="region of interest" description="Disordered" evidence="7">
    <location>
        <begin position="594"/>
        <end position="614"/>
    </location>
</feature>
<feature type="compositionally biased region" description="Basic residues" evidence="7">
    <location>
        <begin position="31"/>
        <end position="44"/>
    </location>
</feature>
<evidence type="ECO:0000256" key="7">
    <source>
        <dbReference type="SAM" id="MobiDB-lite"/>
    </source>
</evidence>
<feature type="transmembrane region" description="Helical" evidence="8">
    <location>
        <begin position="191"/>
        <end position="208"/>
    </location>
</feature>
<feature type="transmembrane region" description="Helical" evidence="8">
    <location>
        <begin position="301"/>
        <end position="319"/>
    </location>
</feature>
<dbReference type="OrthoDB" id="427783at2759"/>
<keyword evidence="5 8" id="KW-1133">Transmembrane helix</keyword>
<feature type="transmembrane region" description="Helical" evidence="8">
    <location>
        <begin position="358"/>
        <end position="380"/>
    </location>
</feature>
<feature type="transmembrane region" description="Helical" evidence="8">
    <location>
        <begin position="540"/>
        <end position="562"/>
    </location>
</feature>
<evidence type="ECO:0000256" key="8">
    <source>
        <dbReference type="SAM" id="Phobius"/>
    </source>
</evidence>
<comment type="subcellular location">
    <subcellularLocation>
        <location evidence="1">Membrane</location>
        <topology evidence="1">Multi-pass membrane protein</topology>
    </subcellularLocation>
</comment>
<evidence type="ECO:0000256" key="6">
    <source>
        <dbReference type="ARBA" id="ARBA00023136"/>
    </source>
</evidence>
<feature type="transmembrane region" description="Helical" evidence="8">
    <location>
        <begin position="119"/>
        <end position="138"/>
    </location>
</feature>
<feature type="transmembrane region" description="Helical" evidence="8">
    <location>
        <begin position="259"/>
        <end position="280"/>
    </location>
</feature>
<evidence type="ECO:0000256" key="5">
    <source>
        <dbReference type="ARBA" id="ARBA00022989"/>
    </source>
</evidence>
<feature type="transmembrane region" description="Helical" evidence="8">
    <location>
        <begin position="229"/>
        <end position="253"/>
    </location>
</feature>
<feature type="region of interest" description="Disordered" evidence="7">
    <location>
        <begin position="21"/>
        <end position="64"/>
    </location>
</feature>
<feature type="compositionally biased region" description="Low complexity" evidence="7">
    <location>
        <begin position="601"/>
        <end position="614"/>
    </location>
</feature>
<protein>
    <submittedName>
        <fullName evidence="9">Uncharacterized protein</fullName>
    </submittedName>
</protein>
<dbReference type="SUPFAM" id="SSF103473">
    <property type="entry name" value="MFS general substrate transporter"/>
    <property type="match status" value="1"/>
</dbReference>
<keyword evidence="4 8" id="KW-0812">Transmembrane</keyword>
<dbReference type="PANTHER" id="PTHR31585:SF51">
    <property type="entry name" value="TRANSPORTER, PUTATIVE-RELATED"/>
    <property type="match status" value="1"/>
</dbReference>
<dbReference type="InterPro" id="IPR039309">
    <property type="entry name" value="BT1"/>
</dbReference>
<comment type="similarity">
    <text evidence="2">Belongs to the major facilitator superfamily. Folate-biopterin transporter (TC 2.A.71) family.</text>
</comment>
<evidence type="ECO:0000256" key="4">
    <source>
        <dbReference type="ARBA" id="ARBA00022692"/>
    </source>
</evidence>
<evidence type="ECO:0000256" key="3">
    <source>
        <dbReference type="ARBA" id="ARBA00022448"/>
    </source>
</evidence>
<dbReference type="GO" id="GO:0016020">
    <property type="term" value="C:membrane"/>
    <property type="evidence" value="ECO:0007669"/>
    <property type="project" value="UniProtKB-SubCell"/>
</dbReference>
<dbReference type="InterPro" id="IPR036259">
    <property type="entry name" value="MFS_trans_sf"/>
</dbReference>
<evidence type="ECO:0000313" key="9">
    <source>
        <dbReference type="EMBL" id="KAF4668337.1"/>
    </source>
</evidence>
<keyword evidence="3" id="KW-0813">Transport</keyword>
<evidence type="ECO:0000313" key="10">
    <source>
        <dbReference type="Proteomes" id="UP000570595"/>
    </source>
</evidence>
<proteinExistence type="inferred from homology"/>
<organism evidence="9 10">
    <name type="scientific">Perkinsus olseni</name>
    <name type="common">Perkinsus atlanticus</name>
    <dbReference type="NCBI Taxonomy" id="32597"/>
    <lineage>
        <taxon>Eukaryota</taxon>
        <taxon>Sar</taxon>
        <taxon>Alveolata</taxon>
        <taxon>Perkinsozoa</taxon>
        <taxon>Perkinsea</taxon>
        <taxon>Perkinsida</taxon>
        <taxon>Perkinsidae</taxon>
        <taxon>Perkinsus</taxon>
    </lineage>
</organism>
<reference evidence="9 10" key="1">
    <citation type="submission" date="2020-04" db="EMBL/GenBank/DDBJ databases">
        <title>Perkinsus olseni comparative genomics.</title>
        <authorList>
            <person name="Bogema D.R."/>
        </authorList>
    </citation>
    <scope>NUCLEOTIDE SEQUENCE [LARGE SCALE GENOMIC DNA]</scope>
    <source>
        <strain evidence="9">ATCC PRA-179</strain>
    </source>
</reference>
<dbReference type="Pfam" id="PF03092">
    <property type="entry name" value="BT1"/>
    <property type="match status" value="1"/>
</dbReference>
<sequence>MYSEEADNALADEEIGLIMRSARRSETVHSPRNKSRLSSPRRAKKEQQQHQQQGPSGRKFSSGSVKEWMQRLRADFGDKILIWICVSQHLTKGLVLYYMLSTMDYLLRSYWVSGPRLQILTGVVFMPWVMKPIFGVLSDMCPILGYHKQPYILLSAILGISAFVLLCANPVTDAKGEYLPLAQRRLSLPSVVLAMFVCTVFVTVQNLLTEARYSDMMRSQSNGGSAPRLVTFVLLGKNCCEVIAAATVGTIITKYGPHAPFFPCLVPAALFIPLIFFNFLGERKVGKEEVSETYAALRRQGYAELVMLACLMLACTTVTNGIGFQEGRVEAAAYTGFVSTLVLVVLFGITLTPVIAKFTVFSIIQASLAVSIEGGAFYFFTDTAEQFPGGPNFSPVYYTTVLGVVSNAFSIFGVLIYWHYMRRWTFRNLLILANALHITVALLQTFVFLRWNLAIGISDKVFVLGGTSMLEVTRQWMWMPTLILTSKLCPQGMESTMFALLAGCASAGYTMAKYIGAFVLHELNVRPVGAVNEGHQFDNLWKAAVLSASCPLLTLFLLPFCIPNARQTAHLPTGNSVVEGSLWRRLRGCNDHQSDSEALHSGDSSETDSTTGASDGARGLFIDDQMFVTFCL</sequence>
<keyword evidence="6 8" id="KW-0472">Membrane</keyword>
<comment type="caution">
    <text evidence="9">The sequence shown here is derived from an EMBL/GenBank/DDBJ whole genome shotgun (WGS) entry which is preliminary data.</text>
</comment>
<name>A0A7J6MAC2_PEROL</name>
<evidence type="ECO:0000256" key="2">
    <source>
        <dbReference type="ARBA" id="ARBA00007015"/>
    </source>
</evidence>
<feature type="transmembrane region" description="Helical" evidence="8">
    <location>
        <begin position="80"/>
        <end position="99"/>
    </location>
</feature>
<dbReference type="EMBL" id="JABAHT010000038">
    <property type="protein sequence ID" value="KAF4668337.1"/>
    <property type="molecule type" value="Genomic_DNA"/>
</dbReference>
<evidence type="ECO:0000256" key="1">
    <source>
        <dbReference type="ARBA" id="ARBA00004141"/>
    </source>
</evidence>
<feature type="transmembrane region" description="Helical" evidence="8">
    <location>
        <begin position="150"/>
        <end position="171"/>
    </location>
</feature>
<dbReference type="PANTHER" id="PTHR31585">
    <property type="entry name" value="FOLATE-BIOPTERIN TRANSPORTER 1, CHLOROPLASTIC"/>
    <property type="match status" value="1"/>
</dbReference>
<feature type="transmembrane region" description="Helical" evidence="8">
    <location>
        <begin position="396"/>
        <end position="417"/>
    </location>
</feature>
<feature type="transmembrane region" description="Helical" evidence="8">
    <location>
        <begin position="331"/>
        <end position="351"/>
    </location>
</feature>
<feature type="transmembrane region" description="Helical" evidence="8">
    <location>
        <begin position="497"/>
        <end position="520"/>
    </location>
</feature>
<accession>A0A7J6MAC2</accession>